<keyword evidence="2" id="KW-1185">Reference proteome</keyword>
<comment type="caution">
    <text evidence="1">The sequence shown here is derived from an EMBL/GenBank/DDBJ whole genome shotgun (WGS) entry which is preliminary data.</text>
</comment>
<name>A0AAV8X524_9CUCU</name>
<accession>A0AAV8X524</accession>
<dbReference type="Proteomes" id="UP001162162">
    <property type="component" value="Unassembled WGS sequence"/>
</dbReference>
<evidence type="ECO:0000313" key="1">
    <source>
        <dbReference type="EMBL" id="KAJ8933516.1"/>
    </source>
</evidence>
<gene>
    <name evidence="1" type="ORF">NQ318_007240</name>
</gene>
<evidence type="ECO:0000313" key="2">
    <source>
        <dbReference type="Proteomes" id="UP001162162"/>
    </source>
</evidence>
<dbReference type="EMBL" id="JAPWTK010001210">
    <property type="protein sequence ID" value="KAJ8933516.1"/>
    <property type="molecule type" value="Genomic_DNA"/>
</dbReference>
<reference evidence="1" key="1">
    <citation type="journal article" date="2023" name="Insect Mol. Biol.">
        <title>Genome sequencing provides insights into the evolution of gene families encoding plant cell wall-degrading enzymes in longhorned beetles.</title>
        <authorList>
            <person name="Shin N.R."/>
            <person name="Okamura Y."/>
            <person name="Kirsch R."/>
            <person name="Pauchet Y."/>
        </authorList>
    </citation>
    <scope>NUCLEOTIDE SEQUENCE</scope>
    <source>
        <strain evidence="1">AMC_N1</strain>
    </source>
</reference>
<proteinExistence type="predicted"/>
<organism evidence="1 2">
    <name type="scientific">Aromia moschata</name>
    <dbReference type="NCBI Taxonomy" id="1265417"/>
    <lineage>
        <taxon>Eukaryota</taxon>
        <taxon>Metazoa</taxon>
        <taxon>Ecdysozoa</taxon>
        <taxon>Arthropoda</taxon>
        <taxon>Hexapoda</taxon>
        <taxon>Insecta</taxon>
        <taxon>Pterygota</taxon>
        <taxon>Neoptera</taxon>
        <taxon>Endopterygota</taxon>
        <taxon>Coleoptera</taxon>
        <taxon>Polyphaga</taxon>
        <taxon>Cucujiformia</taxon>
        <taxon>Chrysomeloidea</taxon>
        <taxon>Cerambycidae</taxon>
        <taxon>Cerambycinae</taxon>
        <taxon>Callichromatini</taxon>
        <taxon>Aromia</taxon>
    </lineage>
</organism>
<protein>
    <submittedName>
        <fullName evidence="1">Uncharacterized protein</fullName>
    </submittedName>
</protein>
<sequence length="113" mass="12822">MSYEIGKLLVWMRKPYLPGNEALLLAYVRFIMDQEIHEELLFARILTKPTLKANQYLMFQLLHGNRGDSAKAIPLSNIIYVASDGALAMVGRYRGFVSLKQNIPGVLAIHYVI</sequence>
<dbReference type="AlphaFoldDB" id="A0AAV8X524"/>